<sequence length="560" mass="61290">MQERSSAVLQLAGMLALLLSSAGLLYLLVRQSDLTEELLRLEAQVKALAQSCGPRGGAALQAEGLKRLNRNRRNQEGAERQEEKDMLMLMSYSMLPLKSIIELCNVSRETCSTGYFPKFSPRLQFCLELLFSFDLFNVPCSAPPPPPPTPTLLTGTFCVVLLLFLVGVPGPQGAPGPEGRRGRRGEAGVLIFLRDNAAPPTASDNKRVKVLPLDLLPVMDAEGPFVQKPAVWIKRLVTAAFAGPPGPPGPPGHPGPPGPACSSDKEGQEAASGHFPPVSATSVGRAPPLLHPRLITNPSPPPSEQRHRQRSPHSRRKTVKTTIRCSEEAIPMRSTFGAWMLDASQLDDGTFWIAEHFSGRLLEVQHNASSSQNRSHQTVDVSRFYQGCGHVVYRASLYFHNGGTNRLIKFDLNTGRTSALVMAGSRYHNLAYLFPNSKTYFKFAVDENGLWVIFAASTGDSVMVAKLGAETFSVEAIVNTHYPTAKAGNAFVVCGVLYFTDHVDRKVTYAFDLYEERPESVDFDLRPAGGVLAMVSYYPTRTLLYMWDNSSVKSCKVNLA</sequence>
<gene>
    <name evidence="7" type="ORF">fugu_011444</name>
</gene>
<evidence type="ECO:0000256" key="1">
    <source>
        <dbReference type="ARBA" id="ARBA00004613"/>
    </source>
</evidence>
<dbReference type="SMART" id="SM00284">
    <property type="entry name" value="OLF"/>
    <property type="match status" value="1"/>
</dbReference>
<organism evidence="7 8">
    <name type="scientific">Takifugu bimaculatus</name>
    <dbReference type="NCBI Taxonomy" id="433685"/>
    <lineage>
        <taxon>Eukaryota</taxon>
        <taxon>Metazoa</taxon>
        <taxon>Chordata</taxon>
        <taxon>Craniata</taxon>
        <taxon>Vertebrata</taxon>
        <taxon>Euteleostomi</taxon>
        <taxon>Actinopterygii</taxon>
        <taxon>Neopterygii</taxon>
        <taxon>Teleostei</taxon>
        <taxon>Neoteleostei</taxon>
        <taxon>Acanthomorphata</taxon>
        <taxon>Eupercaria</taxon>
        <taxon>Tetraodontiformes</taxon>
        <taxon>Tetradontoidea</taxon>
        <taxon>Tetraodontidae</taxon>
        <taxon>Takifugu</taxon>
    </lineage>
</organism>
<feature type="compositionally biased region" description="Pro residues" evidence="5">
    <location>
        <begin position="244"/>
        <end position="259"/>
    </location>
</feature>
<dbReference type="Proteomes" id="UP000516260">
    <property type="component" value="Chromosome 12"/>
</dbReference>
<name>A0A4Z2C7M2_9TELE</name>
<dbReference type="PANTHER" id="PTHR23192:SF85">
    <property type="entry name" value="GLIOMEDIN"/>
    <property type="match status" value="1"/>
</dbReference>
<evidence type="ECO:0000313" key="7">
    <source>
        <dbReference type="EMBL" id="TNN00198.1"/>
    </source>
</evidence>
<dbReference type="SUPFAM" id="SSF63829">
    <property type="entry name" value="Calcium-dependent phosphotriesterase"/>
    <property type="match status" value="1"/>
</dbReference>
<evidence type="ECO:0000256" key="2">
    <source>
        <dbReference type="ARBA" id="ARBA00022525"/>
    </source>
</evidence>
<dbReference type="GO" id="GO:0009986">
    <property type="term" value="C:cell surface"/>
    <property type="evidence" value="ECO:0007669"/>
    <property type="project" value="TreeGrafter"/>
</dbReference>
<keyword evidence="8" id="KW-1185">Reference proteome</keyword>
<dbReference type="EMBL" id="SWLE01000004">
    <property type="protein sequence ID" value="TNN00198.1"/>
    <property type="molecule type" value="Genomic_DNA"/>
</dbReference>
<dbReference type="Pfam" id="PF02191">
    <property type="entry name" value="OLF"/>
    <property type="match status" value="1"/>
</dbReference>
<feature type="compositionally biased region" description="Basic residues" evidence="5">
    <location>
        <begin position="307"/>
        <end position="319"/>
    </location>
</feature>
<comment type="subcellular location">
    <subcellularLocation>
        <location evidence="1">Secreted</location>
    </subcellularLocation>
</comment>
<feature type="domain" description="Olfactomedin-like" evidence="6">
    <location>
        <begin position="318"/>
        <end position="560"/>
    </location>
</feature>
<evidence type="ECO:0000256" key="5">
    <source>
        <dbReference type="SAM" id="MobiDB-lite"/>
    </source>
</evidence>
<keyword evidence="4" id="KW-0175">Coiled coil</keyword>
<comment type="caution">
    <text evidence="3">Lacks conserved residue(s) required for the propagation of feature annotation.</text>
</comment>
<feature type="region of interest" description="Disordered" evidence="5">
    <location>
        <begin position="243"/>
        <end position="321"/>
    </location>
</feature>
<evidence type="ECO:0000313" key="8">
    <source>
        <dbReference type="Proteomes" id="UP000516260"/>
    </source>
</evidence>
<proteinExistence type="predicted"/>
<dbReference type="GO" id="GO:0007165">
    <property type="term" value="P:signal transduction"/>
    <property type="evidence" value="ECO:0007669"/>
    <property type="project" value="TreeGrafter"/>
</dbReference>
<dbReference type="PANTHER" id="PTHR23192">
    <property type="entry name" value="OLFACTOMEDIN-RELATED"/>
    <property type="match status" value="1"/>
</dbReference>
<protein>
    <recommendedName>
        <fullName evidence="6">Olfactomedin-like domain-containing protein</fullName>
    </recommendedName>
</protein>
<accession>A0A4Z2C7M2</accession>
<dbReference type="InterPro" id="IPR003112">
    <property type="entry name" value="Olfac-like_dom"/>
</dbReference>
<evidence type="ECO:0000256" key="3">
    <source>
        <dbReference type="PROSITE-ProRule" id="PRU00446"/>
    </source>
</evidence>
<dbReference type="InterPro" id="IPR050605">
    <property type="entry name" value="Olfactomedin-like_domain"/>
</dbReference>
<reference evidence="7 8" key="1">
    <citation type="submission" date="2019-04" db="EMBL/GenBank/DDBJ databases">
        <title>The sequence and de novo assembly of Takifugu bimaculatus genome using PacBio and Hi-C technologies.</title>
        <authorList>
            <person name="Xu P."/>
            <person name="Liu B."/>
            <person name="Zhou Z."/>
        </authorList>
    </citation>
    <scope>NUCLEOTIDE SEQUENCE [LARGE SCALE GENOMIC DNA]</scope>
    <source>
        <strain evidence="7">TB-2018</strain>
        <tissue evidence="7">Muscle</tissue>
    </source>
</reference>
<comment type="caution">
    <text evidence="7">The sequence shown here is derived from an EMBL/GenBank/DDBJ whole genome shotgun (WGS) entry which is preliminary data.</text>
</comment>
<dbReference type="AlphaFoldDB" id="A0A4Z2C7M2"/>
<feature type="coiled-coil region" evidence="4">
    <location>
        <begin position="31"/>
        <end position="85"/>
    </location>
</feature>
<keyword evidence="2" id="KW-0964">Secreted</keyword>
<evidence type="ECO:0000259" key="6">
    <source>
        <dbReference type="PROSITE" id="PS51132"/>
    </source>
</evidence>
<dbReference type="PROSITE" id="PS51132">
    <property type="entry name" value="OLF"/>
    <property type="match status" value="1"/>
</dbReference>
<evidence type="ECO:0000256" key="4">
    <source>
        <dbReference type="SAM" id="Coils"/>
    </source>
</evidence>
<dbReference type="GO" id="GO:0005615">
    <property type="term" value="C:extracellular space"/>
    <property type="evidence" value="ECO:0007669"/>
    <property type="project" value="TreeGrafter"/>
</dbReference>